<dbReference type="Proteomes" id="UP001595476">
    <property type="component" value="Unassembled WGS sequence"/>
</dbReference>
<evidence type="ECO:0000259" key="1">
    <source>
        <dbReference type="PROSITE" id="PS51664"/>
    </source>
</evidence>
<reference evidence="3" key="1">
    <citation type="journal article" date="2019" name="Int. J. Syst. Evol. Microbiol.">
        <title>The Global Catalogue of Microorganisms (GCM) 10K type strain sequencing project: providing services to taxonomists for standard genome sequencing and annotation.</title>
        <authorList>
            <consortium name="The Broad Institute Genomics Platform"/>
            <consortium name="The Broad Institute Genome Sequencing Center for Infectious Disease"/>
            <person name="Wu L."/>
            <person name="Ma J."/>
        </authorList>
    </citation>
    <scope>NUCLEOTIDE SEQUENCE [LARGE SCALE GENOMIC DNA]</scope>
    <source>
        <strain evidence="3">KCTC 52438</strain>
    </source>
</reference>
<comment type="caution">
    <text evidence="2">The sequence shown here is derived from an EMBL/GenBank/DDBJ whole genome shotgun (WGS) entry which is preliminary data.</text>
</comment>
<dbReference type="Pfam" id="PF02624">
    <property type="entry name" value="YcaO"/>
    <property type="match status" value="1"/>
</dbReference>
<dbReference type="Gene3D" id="3.30.1330.230">
    <property type="match status" value="1"/>
</dbReference>
<proteinExistence type="predicted"/>
<feature type="domain" description="YcaO" evidence="1">
    <location>
        <begin position="425"/>
        <end position="793"/>
    </location>
</feature>
<dbReference type="EMBL" id="JBHRSZ010000009">
    <property type="protein sequence ID" value="MFC3153224.1"/>
    <property type="molecule type" value="Genomic_DNA"/>
</dbReference>
<dbReference type="PANTHER" id="PTHR37809:SF1">
    <property type="entry name" value="RIBOSOMAL PROTEIN S12 METHYLTHIOTRANSFERASE ACCESSORY FACTOR YCAO"/>
    <property type="match status" value="1"/>
</dbReference>
<keyword evidence="3" id="KW-1185">Reference proteome</keyword>
<organism evidence="2 3">
    <name type="scientific">Litoribrevibacter euphylliae</name>
    <dbReference type="NCBI Taxonomy" id="1834034"/>
    <lineage>
        <taxon>Bacteria</taxon>
        <taxon>Pseudomonadati</taxon>
        <taxon>Pseudomonadota</taxon>
        <taxon>Gammaproteobacteria</taxon>
        <taxon>Oceanospirillales</taxon>
        <taxon>Oceanospirillaceae</taxon>
        <taxon>Litoribrevibacter</taxon>
    </lineage>
</organism>
<dbReference type="RefSeq" id="WP_386723148.1">
    <property type="nucleotide sequence ID" value="NZ_JBHRSZ010000009.1"/>
</dbReference>
<name>A0ABV7HH70_9GAMM</name>
<gene>
    <name evidence="2" type="ORF">ACFOEK_19450</name>
</gene>
<dbReference type="PROSITE" id="PS51664">
    <property type="entry name" value="YCAO"/>
    <property type="match status" value="1"/>
</dbReference>
<sequence length="793" mass="89880">MQLDEVIQTRAESERGDYANNQYEKSQLPTFQWHPSFNVYVFENKDVFLLSESAQWLLPQAQFPLLDQINQVKPAGAIIQNACIENACIEDTYVEYKSLETCFHQQAQQLLSSNILVNTKFPERYVQPDFNPLAQPDVYESSVGSLAVKIINLSVLALCDDIQSLLMKTSQEFRSNALNLNRLNYLLVDDFLDPRISQQALIQQPLIQQKRLQPDEQVVVLKLSGDAVWVSPVYSGEGFHHFEKLQQRILNNQPVRKAAMRKWPERLHSFPVPINQGEDNDFFSEHGKTIAKLIVSQFVAEQSSCVESPCLMVCQKANSQVEHHPINHELNNNADMARQFNTPLTLSSCVNRFNQDGGSRSIAPEETVKRLQPLVSPITGVINHLREVNTKNGSPVKVYRTGFFKTPATLTPQVMEQGFVQICMGKGVEPIQSQASALCEAVERYCALYQEDIPLIKARESELNEQSKRTISYQALVPYSPNQYRNFSDVTHPDSTLKQASVQYQNESIHWLPTWSLTQQEQVYVPLSQCFSQLPFEDERYGRWHSNGCAAGNTIEEAILQGLFELIERDAVAIWWYNRLVRPEYDLTQINPENLAKLKETLSPKDKAGHEFWVLDLTMDVGVPVMAAIGKDRLTGGFVMGFGCHLRADIAAQRALTELCQLIPIRNQNGAPFDFDAMEDGDYLYPNVHTNINTKTNTKINTPSCQPLSTQGLDIQQDVMGLVDRLNLLGLETLVLNYSRAQIPLKTVKVFVPGLCHIWPQLANERLYKMPVALGILQDAYSESELNPQSLYI</sequence>
<dbReference type="InterPro" id="IPR003776">
    <property type="entry name" value="YcaO-like_dom"/>
</dbReference>
<dbReference type="NCBIfam" id="TIGR00702">
    <property type="entry name" value="YcaO-type kinase domain"/>
    <property type="match status" value="1"/>
</dbReference>
<protein>
    <submittedName>
        <fullName evidence="2">YcaO-like family protein</fullName>
    </submittedName>
</protein>
<evidence type="ECO:0000313" key="3">
    <source>
        <dbReference type="Proteomes" id="UP001595476"/>
    </source>
</evidence>
<dbReference type="Gene3D" id="3.30.160.660">
    <property type="match status" value="1"/>
</dbReference>
<accession>A0ABV7HH70</accession>
<evidence type="ECO:0000313" key="2">
    <source>
        <dbReference type="EMBL" id="MFC3153224.1"/>
    </source>
</evidence>
<dbReference type="PANTHER" id="PTHR37809">
    <property type="entry name" value="RIBOSOMAL PROTEIN S12 METHYLTHIOTRANSFERASE ACCESSORY FACTOR YCAO"/>
    <property type="match status" value="1"/>
</dbReference>
<dbReference type="Gene3D" id="3.30.40.250">
    <property type="match status" value="1"/>
</dbReference>